<evidence type="ECO:0000256" key="10">
    <source>
        <dbReference type="ARBA" id="ARBA00029693"/>
    </source>
</evidence>
<comment type="similarity">
    <text evidence="1">Belongs to the peroxin-13 family.</text>
</comment>
<evidence type="ECO:0000256" key="12">
    <source>
        <dbReference type="ARBA" id="ARBA00046271"/>
    </source>
</evidence>
<dbReference type="Proteomes" id="UP001186944">
    <property type="component" value="Unassembled WGS sequence"/>
</dbReference>
<organism evidence="16 17">
    <name type="scientific">Pinctada imbricata</name>
    <name type="common">Atlantic pearl-oyster</name>
    <name type="synonym">Pinctada martensii</name>
    <dbReference type="NCBI Taxonomy" id="66713"/>
    <lineage>
        <taxon>Eukaryota</taxon>
        <taxon>Metazoa</taxon>
        <taxon>Spiralia</taxon>
        <taxon>Lophotrochozoa</taxon>
        <taxon>Mollusca</taxon>
        <taxon>Bivalvia</taxon>
        <taxon>Autobranchia</taxon>
        <taxon>Pteriomorphia</taxon>
        <taxon>Pterioida</taxon>
        <taxon>Pterioidea</taxon>
        <taxon>Pteriidae</taxon>
        <taxon>Pinctada</taxon>
    </lineage>
</organism>
<evidence type="ECO:0000256" key="9">
    <source>
        <dbReference type="ARBA" id="ARBA00023140"/>
    </source>
</evidence>
<dbReference type="PANTHER" id="PTHR19332:SF1">
    <property type="entry name" value="PEROXISOMAL MEMBRANE PROTEIN PEX13"/>
    <property type="match status" value="1"/>
</dbReference>
<dbReference type="Gene3D" id="2.30.30.40">
    <property type="entry name" value="SH3 Domains"/>
    <property type="match status" value="1"/>
</dbReference>
<dbReference type="SUPFAM" id="SSF50044">
    <property type="entry name" value="SH3-domain"/>
    <property type="match status" value="1"/>
</dbReference>
<comment type="caution">
    <text evidence="16">The sequence shown here is derived from an EMBL/GenBank/DDBJ whole genome shotgun (WGS) entry which is preliminary data.</text>
</comment>
<dbReference type="InterPro" id="IPR007223">
    <property type="entry name" value="Peroxin-13_N"/>
</dbReference>
<feature type="compositionally biased region" description="Polar residues" evidence="14">
    <location>
        <begin position="275"/>
        <end position="286"/>
    </location>
</feature>
<evidence type="ECO:0000256" key="2">
    <source>
        <dbReference type="ARBA" id="ARBA00022443"/>
    </source>
</evidence>
<name>A0AA88XY69_PINIB</name>
<dbReference type="GO" id="GO:0005778">
    <property type="term" value="C:peroxisomal membrane"/>
    <property type="evidence" value="ECO:0007669"/>
    <property type="project" value="UniProtKB-SubCell"/>
</dbReference>
<evidence type="ECO:0000256" key="6">
    <source>
        <dbReference type="ARBA" id="ARBA00022989"/>
    </source>
</evidence>
<evidence type="ECO:0000313" key="16">
    <source>
        <dbReference type="EMBL" id="KAK3089254.1"/>
    </source>
</evidence>
<comment type="subcellular location">
    <subcellularLocation>
        <location evidence="12">Peroxisome membrane</location>
    </subcellularLocation>
</comment>
<evidence type="ECO:0000259" key="15">
    <source>
        <dbReference type="PROSITE" id="PS50002"/>
    </source>
</evidence>
<evidence type="ECO:0000256" key="11">
    <source>
        <dbReference type="ARBA" id="ARBA00034535"/>
    </source>
</evidence>
<dbReference type="Pfam" id="PF07653">
    <property type="entry name" value="SH3_2"/>
    <property type="match status" value="1"/>
</dbReference>
<reference evidence="16" key="1">
    <citation type="submission" date="2019-08" db="EMBL/GenBank/DDBJ databases">
        <title>The improved chromosome-level genome for the pearl oyster Pinctada fucata martensii using PacBio sequencing and Hi-C.</title>
        <authorList>
            <person name="Zheng Z."/>
        </authorList>
    </citation>
    <scope>NUCLEOTIDE SEQUENCE</scope>
    <source>
        <strain evidence="16">ZZ-2019</strain>
        <tissue evidence="16">Adductor muscle</tissue>
    </source>
</reference>
<keyword evidence="6" id="KW-1133">Transmembrane helix</keyword>
<feature type="domain" description="SH3" evidence="15">
    <location>
        <begin position="206"/>
        <end position="270"/>
    </location>
</feature>
<keyword evidence="8" id="KW-0472">Membrane</keyword>
<accession>A0AA88XY69</accession>
<sequence>MGYGGYSPYSSPYSSYGMGGYGGMGSYGSYSPYSSMYGGYGSMGGYGNDYMGSSIARQAEESSRPAFQSIESIVHAFTSVSMMLDSTFQAVYNSFRAVIGVADNFTRLKTQFAQVFSAFAVIRFLRYLYRRLLVLLRLRHPGSEEEVWKEATDVLGQIAGDTDGPKKSTWPIMMFFAVILGGPWLIWKMISSLTDVPGKLWMTGEDDHFVAKANFDFSANGQEELSFKAGQEIRIAPKELQPRMKGWLLGSLDGKKVGIIPANYVKVLGKKRGSRSLQGQGNQLQPTLPPPHQGSNPEDIKSVHFQTQENTVIDSQSSQTSEKSCCSKWDSKDSCTSNNGNVLMDTGSMDSEFQTVVGNDTLTDSGPALMNAEDILDATKGEFD</sequence>
<evidence type="ECO:0000256" key="8">
    <source>
        <dbReference type="ARBA" id="ARBA00023136"/>
    </source>
</evidence>
<evidence type="ECO:0000256" key="14">
    <source>
        <dbReference type="SAM" id="MobiDB-lite"/>
    </source>
</evidence>
<feature type="region of interest" description="Disordered" evidence="14">
    <location>
        <begin position="275"/>
        <end position="337"/>
    </location>
</feature>
<keyword evidence="17" id="KW-1185">Reference proteome</keyword>
<proteinExistence type="inferred from homology"/>
<keyword evidence="4" id="KW-0812">Transmembrane</keyword>
<dbReference type="InterPro" id="IPR001452">
    <property type="entry name" value="SH3_domain"/>
</dbReference>
<evidence type="ECO:0000313" key="17">
    <source>
        <dbReference type="Proteomes" id="UP001186944"/>
    </source>
</evidence>
<dbReference type="PRINTS" id="PR00452">
    <property type="entry name" value="SH3DOMAIN"/>
</dbReference>
<dbReference type="InterPro" id="IPR036028">
    <property type="entry name" value="SH3-like_dom_sf"/>
</dbReference>
<dbReference type="InterPro" id="IPR035463">
    <property type="entry name" value="Pex13"/>
</dbReference>
<feature type="compositionally biased region" description="Polar residues" evidence="14">
    <location>
        <begin position="304"/>
        <end position="320"/>
    </location>
</feature>
<dbReference type="EMBL" id="VSWD01000010">
    <property type="protein sequence ID" value="KAK3089254.1"/>
    <property type="molecule type" value="Genomic_DNA"/>
</dbReference>
<dbReference type="GO" id="GO:0016560">
    <property type="term" value="P:protein import into peroxisome matrix, docking"/>
    <property type="evidence" value="ECO:0007669"/>
    <property type="project" value="InterPro"/>
</dbReference>
<evidence type="ECO:0000256" key="7">
    <source>
        <dbReference type="ARBA" id="ARBA00023010"/>
    </source>
</evidence>
<keyword evidence="5" id="KW-0653">Protein transport</keyword>
<dbReference type="PROSITE" id="PS50002">
    <property type="entry name" value="SH3"/>
    <property type="match status" value="1"/>
</dbReference>
<keyword evidence="9" id="KW-0576">Peroxisome</keyword>
<dbReference type="GO" id="GO:1990429">
    <property type="term" value="C:peroxisomal importomer complex"/>
    <property type="evidence" value="ECO:0007669"/>
    <property type="project" value="TreeGrafter"/>
</dbReference>
<dbReference type="AlphaFoldDB" id="A0AA88XY69"/>
<evidence type="ECO:0000256" key="1">
    <source>
        <dbReference type="ARBA" id="ARBA00006033"/>
    </source>
</evidence>
<evidence type="ECO:0000256" key="4">
    <source>
        <dbReference type="ARBA" id="ARBA00022692"/>
    </source>
</evidence>
<dbReference type="CDD" id="cd11864">
    <property type="entry name" value="SH3_PEX13_eumet"/>
    <property type="match status" value="1"/>
</dbReference>
<evidence type="ECO:0000256" key="5">
    <source>
        <dbReference type="ARBA" id="ARBA00022927"/>
    </source>
</evidence>
<keyword evidence="2 13" id="KW-0728">SH3 domain</keyword>
<keyword evidence="7" id="KW-0811">Translocation</keyword>
<keyword evidence="3" id="KW-0813">Transport</keyword>
<dbReference type="SMART" id="SM00326">
    <property type="entry name" value="SH3"/>
    <property type="match status" value="1"/>
</dbReference>
<evidence type="ECO:0000256" key="13">
    <source>
        <dbReference type="PROSITE-ProRule" id="PRU00192"/>
    </source>
</evidence>
<protein>
    <recommendedName>
        <fullName evidence="11">Peroxisomal membrane protein PEX13</fullName>
    </recommendedName>
    <alternativeName>
        <fullName evidence="10">Peroxin-13</fullName>
    </alternativeName>
</protein>
<dbReference type="FunFam" id="2.30.30.40:FF:000109">
    <property type="entry name" value="Peroxisomal biogenesis factor 13"/>
    <property type="match status" value="1"/>
</dbReference>
<evidence type="ECO:0000256" key="3">
    <source>
        <dbReference type="ARBA" id="ARBA00022448"/>
    </source>
</evidence>
<dbReference type="Pfam" id="PF04088">
    <property type="entry name" value="Peroxin-13_N"/>
    <property type="match status" value="1"/>
</dbReference>
<dbReference type="PANTHER" id="PTHR19332">
    <property type="entry name" value="PEROXISOMAL MEMBRANE PROTEIN PEX13"/>
    <property type="match status" value="1"/>
</dbReference>
<gene>
    <name evidence="16" type="ORF">FSP39_002114</name>
</gene>